<comment type="caution">
    <text evidence="3">The sequence shown here is derived from an EMBL/GenBank/DDBJ whole genome shotgun (WGS) entry which is preliminary data.</text>
</comment>
<dbReference type="Proteomes" id="UP000218775">
    <property type="component" value="Unassembled WGS sequence"/>
</dbReference>
<proteinExistence type="predicted"/>
<evidence type="ECO:0000256" key="1">
    <source>
        <dbReference type="SAM" id="Phobius"/>
    </source>
</evidence>
<dbReference type="Pfam" id="PF14237">
    <property type="entry name" value="GYF_2"/>
    <property type="match status" value="1"/>
</dbReference>
<feature type="transmembrane region" description="Helical" evidence="1">
    <location>
        <begin position="47"/>
        <end position="68"/>
    </location>
</feature>
<protein>
    <recommendedName>
        <fullName evidence="2">GYF domain-containing protein</fullName>
    </recommendedName>
</protein>
<reference evidence="4" key="1">
    <citation type="submission" date="2017-08" db="EMBL/GenBank/DDBJ databases">
        <title>A dynamic microbial community with high functional redundancy inhabits the cold, oxic subseafloor aquifer.</title>
        <authorList>
            <person name="Tully B.J."/>
            <person name="Wheat C.G."/>
            <person name="Glazer B.T."/>
            <person name="Huber J.A."/>
        </authorList>
    </citation>
    <scope>NUCLEOTIDE SEQUENCE [LARGE SCALE GENOMIC DNA]</scope>
</reference>
<feature type="domain" description="GYF" evidence="2">
    <location>
        <begin position="101"/>
        <end position="147"/>
    </location>
</feature>
<keyword evidence="1" id="KW-0472">Membrane</keyword>
<evidence type="ECO:0000259" key="2">
    <source>
        <dbReference type="Pfam" id="PF14237"/>
    </source>
</evidence>
<keyword evidence="1" id="KW-1133">Transmembrane helix</keyword>
<dbReference type="EMBL" id="NVUK01000003">
    <property type="protein sequence ID" value="PCI78581.1"/>
    <property type="molecule type" value="Genomic_DNA"/>
</dbReference>
<evidence type="ECO:0000313" key="4">
    <source>
        <dbReference type="Proteomes" id="UP000218775"/>
    </source>
</evidence>
<feature type="transmembrane region" description="Helical" evidence="1">
    <location>
        <begin position="22"/>
        <end position="40"/>
    </location>
</feature>
<dbReference type="AlphaFoldDB" id="A0A2A4X8E0"/>
<name>A0A2A4X8E0_UNCAE</name>
<evidence type="ECO:0000313" key="3">
    <source>
        <dbReference type="EMBL" id="PCI78581.1"/>
    </source>
</evidence>
<keyword evidence="1" id="KW-0812">Transmembrane</keyword>
<sequence length="169" mass="19239">MFFAYPILSNPLSGDPLTMENIFIFLIAYATFAFFASELAKKKNRPVLFWATMGFLFGVFALIVLAFLSRNKAAYKQPPKSFAPATTSSTTPPLNLSPDVWYYLDEKHQTKGPISFDRLKQLVFSSAIDRKAYVWHESMTDWQRINQNITLLKALLDTAVSKKELAKTK</sequence>
<organism evidence="3 4">
    <name type="scientific">Aerophobetes bacterium</name>
    <dbReference type="NCBI Taxonomy" id="2030807"/>
    <lineage>
        <taxon>Bacteria</taxon>
        <taxon>Candidatus Aerophobota</taxon>
    </lineage>
</organism>
<dbReference type="InterPro" id="IPR025640">
    <property type="entry name" value="GYF_2"/>
</dbReference>
<accession>A0A2A4X8E0</accession>
<gene>
    <name evidence="3" type="ORF">COB21_00390</name>
</gene>